<dbReference type="InterPro" id="IPR003018">
    <property type="entry name" value="GAF"/>
</dbReference>
<dbReference type="CDD" id="cd00130">
    <property type="entry name" value="PAS"/>
    <property type="match status" value="1"/>
</dbReference>
<accession>D2RXG1</accession>
<dbReference type="KEGG" id="htu:Htur_2813"/>
<dbReference type="Gene3D" id="3.30.450.40">
    <property type="match status" value="2"/>
</dbReference>
<feature type="region of interest" description="Disordered" evidence="7">
    <location>
        <begin position="232"/>
        <end position="254"/>
    </location>
</feature>
<dbReference type="SUPFAM" id="SSF55785">
    <property type="entry name" value="PYP-like sensor domain (PAS domain)"/>
    <property type="match status" value="1"/>
</dbReference>
<keyword evidence="2" id="KW-0418">Kinase</keyword>
<dbReference type="PROSITE" id="PS50110">
    <property type="entry name" value="RESPONSE_REGULATORY"/>
    <property type="match status" value="1"/>
</dbReference>
<dbReference type="Gene3D" id="3.40.50.2300">
    <property type="match status" value="1"/>
</dbReference>
<dbReference type="EMBL" id="CP001860">
    <property type="protein sequence ID" value="ADB61685.1"/>
    <property type="molecule type" value="Genomic_DNA"/>
</dbReference>
<dbReference type="Pfam" id="PF00072">
    <property type="entry name" value="Response_reg"/>
    <property type="match status" value="1"/>
</dbReference>
<keyword evidence="3" id="KW-0805">Transcription regulation</keyword>
<dbReference type="eggNOG" id="arCOG06192">
    <property type="taxonomic scope" value="Archaea"/>
</dbReference>
<dbReference type="Pfam" id="PF13185">
    <property type="entry name" value="GAF_2"/>
    <property type="match status" value="2"/>
</dbReference>
<dbReference type="Gene3D" id="3.30.450.20">
    <property type="entry name" value="PAS domain"/>
    <property type="match status" value="2"/>
</dbReference>
<evidence type="ECO:0000256" key="5">
    <source>
        <dbReference type="PROSITE-ProRule" id="PRU00169"/>
    </source>
</evidence>
<dbReference type="OrthoDB" id="165911at2157"/>
<dbReference type="SUPFAM" id="SSF52172">
    <property type="entry name" value="CheY-like"/>
    <property type="match status" value="1"/>
</dbReference>
<evidence type="ECO:0000256" key="1">
    <source>
        <dbReference type="ARBA" id="ARBA00022679"/>
    </source>
</evidence>
<dbReference type="eggNOG" id="arCOG02387">
    <property type="taxonomic scope" value="Archaea"/>
</dbReference>
<evidence type="ECO:0000256" key="6">
    <source>
        <dbReference type="SAM" id="Coils"/>
    </source>
</evidence>
<dbReference type="InterPro" id="IPR011006">
    <property type="entry name" value="CheY-like_superfamily"/>
</dbReference>
<proteinExistence type="predicted"/>
<dbReference type="PANTHER" id="PTHR34236">
    <property type="entry name" value="DIMETHYL SULFOXIDE REDUCTASE TRANSCRIPTIONAL ACTIVATOR"/>
    <property type="match status" value="1"/>
</dbReference>
<protein>
    <submittedName>
        <fullName evidence="11">PAS/PAC sensor protein</fullName>
    </submittedName>
</protein>
<dbReference type="NCBIfam" id="TIGR00229">
    <property type="entry name" value="sensory_box"/>
    <property type="match status" value="1"/>
</dbReference>
<evidence type="ECO:0000259" key="10">
    <source>
        <dbReference type="PROSITE" id="PS50113"/>
    </source>
</evidence>
<dbReference type="InterPro" id="IPR007050">
    <property type="entry name" value="HTH_bacterioopsin"/>
</dbReference>
<evidence type="ECO:0000256" key="2">
    <source>
        <dbReference type="ARBA" id="ARBA00022777"/>
    </source>
</evidence>
<dbReference type="RefSeq" id="WP_012943954.1">
    <property type="nucleotide sequence ID" value="NC_013743.1"/>
</dbReference>
<dbReference type="SMART" id="SM00091">
    <property type="entry name" value="PAS"/>
    <property type="match status" value="2"/>
</dbReference>
<feature type="domain" description="PAS" evidence="9">
    <location>
        <begin position="294"/>
        <end position="349"/>
    </location>
</feature>
<dbReference type="eggNOG" id="arCOG02334">
    <property type="taxonomic scope" value="Archaea"/>
</dbReference>
<dbReference type="PANTHER" id="PTHR34236:SF1">
    <property type="entry name" value="DIMETHYL SULFOXIDE REDUCTASE TRANSCRIPTIONAL ACTIVATOR"/>
    <property type="match status" value="1"/>
</dbReference>
<dbReference type="GO" id="GO:0016301">
    <property type="term" value="F:kinase activity"/>
    <property type="evidence" value="ECO:0007669"/>
    <property type="project" value="UniProtKB-KW"/>
</dbReference>
<name>D2RXG1_HALTV</name>
<dbReference type="HOGENOM" id="CLU_010057_0_0_2"/>
<keyword evidence="12" id="KW-1185">Reference proteome</keyword>
<sequence length="991" mass="107542">MVTAGIDDGGTVLVVEPSGADPASLLDSFDSRRSEERVSSATAALEALETESVDCVLTPQSVADATGLELVERIRDRDPDVPIVLAPREGNGGESLAGDAIAAGVTEYVPADRDASTLETAVERAIEAGRGQRERRERARQFGAVFDDPETYAWVLEIDGRVRRANERALEARGTLEAAGTDVRGESFTDLPLWNRLEEDRSTIRTAVDRAANGTVVHREVTLELDRRARTNGAGADAGVDTETGSGDGAIDDPHTLEVTVRPVRDESGTVVSLLARANDVTERARLERELRESEELHRVTLNNMTDTVLITDDEGAFTYVCPNVHFIFGYTDEEIYEMGTIDELLGSDLFDREELEREGVLTNIECTATDRAGREHALLVNAREVSIQGGTTLYSCRDVTTRKRREEALTALHRTARELLYAESDREIADLVAADAADVLGLEASGVYLFDDEENVLEPVAASPGMDRLHGPLSRHSVGEDSVSGRAFVDGESRFFADVRDAEALADPATDIRGAAVVPLGDHGVFLAGSSERDAFDDVDRELTDLLAATAEAALDRVERERSLRERDRELKRQNRRLTRLDRINEIIREIDAALVRAETREEIETAVCERLTAADRFAFAWIGTTDAPGERLEPSTHDGTGRGRDYLDGVSLSLSEATEPAARAAADGEVTVVSNVADRLREESWRSAALSREYQSVAGVPLAYDEFTYGVLAVYADRPDAFDEVTRSVLAELGETIASAIAAVERKRALLTDSRTRLEFDVGDESFVFSRLARRADCVLSFDGGVRLHEDGAAVFATVEGASGEAVADAAADLVAVENARAVGAGDDEAEATDGRGGTVLLELAPPFLALRLADHGVVLRSVEASPDGARIVVDVPPTVDAGNSVDVVSNALDDVELRAKRTVDRTTARDLRSELRERLTERQLEVVQLAYYGGYFESPREQSGEEMADALGISSAAFYRHVRAVQRKLFVLLFDELGLPANAALGVE</sequence>
<evidence type="ECO:0000256" key="4">
    <source>
        <dbReference type="ARBA" id="ARBA00023163"/>
    </source>
</evidence>
<evidence type="ECO:0000313" key="12">
    <source>
        <dbReference type="Proteomes" id="UP000001903"/>
    </source>
</evidence>
<dbReference type="Gene3D" id="1.10.10.10">
    <property type="entry name" value="Winged helix-like DNA-binding domain superfamily/Winged helix DNA-binding domain"/>
    <property type="match status" value="1"/>
</dbReference>
<dbReference type="Proteomes" id="UP000001903">
    <property type="component" value="Chromosome"/>
</dbReference>
<comment type="caution">
    <text evidence="5">Lacks conserved residue(s) required for the propagation of feature annotation.</text>
</comment>
<dbReference type="PROSITE" id="PS50113">
    <property type="entry name" value="PAC"/>
    <property type="match status" value="1"/>
</dbReference>
<gene>
    <name evidence="11" type="ordered locus">Htur_2813</name>
</gene>
<keyword evidence="6" id="KW-0175">Coiled coil</keyword>
<dbReference type="SUPFAM" id="SSF55781">
    <property type="entry name" value="GAF domain-like"/>
    <property type="match status" value="2"/>
</dbReference>
<evidence type="ECO:0000259" key="8">
    <source>
        <dbReference type="PROSITE" id="PS50110"/>
    </source>
</evidence>
<organism evidence="11 12">
    <name type="scientific">Haloterrigena turkmenica (strain ATCC 51198 / DSM 5511 / JCM 9101 / NCIMB 13204 / VKM B-1734 / 4k)</name>
    <name type="common">Halococcus turkmenicus</name>
    <dbReference type="NCBI Taxonomy" id="543526"/>
    <lineage>
        <taxon>Archaea</taxon>
        <taxon>Methanobacteriati</taxon>
        <taxon>Methanobacteriota</taxon>
        <taxon>Stenosarchaea group</taxon>
        <taxon>Halobacteria</taxon>
        <taxon>Halobacteriales</taxon>
        <taxon>Natrialbaceae</taxon>
        <taxon>Haloterrigena</taxon>
    </lineage>
</organism>
<evidence type="ECO:0000256" key="7">
    <source>
        <dbReference type="SAM" id="MobiDB-lite"/>
    </source>
</evidence>
<dbReference type="Pfam" id="PF04967">
    <property type="entry name" value="HTH_10"/>
    <property type="match status" value="1"/>
</dbReference>
<evidence type="ECO:0000313" key="11">
    <source>
        <dbReference type="EMBL" id="ADB61685.1"/>
    </source>
</evidence>
<evidence type="ECO:0000259" key="9">
    <source>
        <dbReference type="PROSITE" id="PS50112"/>
    </source>
</evidence>
<feature type="domain" description="PAC" evidence="10">
    <location>
        <begin position="238"/>
        <end position="293"/>
    </location>
</feature>
<keyword evidence="1" id="KW-0808">Transferase</keyword>
<feature type="domain" description="Response regulatory" evidence="8">
    <location>
        <begin position="11"/>
        <end position="126"/>
    </location>
</feature>
<dbReference type="GeneID" id="8743429"/>
<dbReference type="InterPro" id="IPR035965">
    <property type="entry name" value="PAS-like_dom_sf"/>
</dbReference>
<feature type="coiled-coil region" evidence="6">
    <location>
        <begin position="277"/>
        <end position="304"/>
    </location>
</feature>
<keyword evidence="4" id="KW-0804">Transcription</keyword>
<dbReference type="eggNOG" id="arCOG02276">
    <property type="taxonomic scope" value="Archaea"/>
</dbReference>
<dbReference type="InterPro" id="IPR031803">
    <property type="entry name" value="BAT_GAF/HTH-assoc"/>
</dbReference>
<evidence type="ECO:0000256" key="3">
    <source>
        <dbReference type="ARBA" id="ARBA00023015"/>
    </source>
</evidence>
<dbReference type="InterPro" id="IPR036388">
    <property type="entry name" value="WH-like_DNA-bd_sf"/>
</dbReference>
<dbReference type="InterPro" id="IPR001789">
    <property type="entry name" value="Sig_transdc_resp-reg_receiver"/>
</dbReference>
<dbReference type="Pfam" id="PF15915">
    <property type="entry name" value="BAT"/>
    <property type="match status" value="1"/>
</dbReference>
<dbReference type="InterPro" id="IPR000014">
    <property type="entry name" value="PAS"/>
</dbReference>
<reference evidence="11 12" key="1">
    <citation type="journal article" date="2010" name="Stand. Genomic Sci.">
        <title>Complete genome sequence of Haloterrigena turkmenica type strain (4k).</title>
        <authorList>
            <person name="Saunders E."/>
            <person name="Tindall B.J."/>
            <person name="Fahnrich R."/>
            <person name="Lapidus A."/>
            <person name="Copeland A."/>
            <person name="Del Rio T.G."/>
            <person name="Lucas S."/>
            <person name="Chen F."/>
            <person name="Tice H."/>
            <person name="Cheng J.F."/>
            <person name="Han C."/>
            <person name="Detter J.C."/>
            <person name="Bruce D."/>
            <person name="Goodwin L."/>
            <person name="Chain P."/>
            <person name="Pitluck S."/>
            <person name="Pati A."/>
            <person name="Ivanova N."/>
            <person name="Mavromatis K."/>
            <person name="Chen A."/>
            <person name="Palaniappan K."/>
            <person name="Land M."/>
            <person name="Hauser L."/>
            <person name="Chang Y.J."/>
            <person name="Jeffries C.D."/>
            <person name="Brettin T."/>
            <person name="Rohde M."/>
            <person name="Goker M."/>
            <person name="Bristow J."/>
            <person name="Eisen J.A."/>
            <person name="Markowitz V."/>
            <person name="Hugenholtz P."/>
            <person name="Klenk H.P."/>
            <person name="Kyrpides N.C."/>
        </authorList>
    </citation>
    <scope>NUCLEOTIDE SEQUENCE [LARGE SCALE GENOMIC DNA]</scope>
    <source>
        <strain evidence="12">ATCC 51198 / DSM 5511 / JCM 9101 / NCIMB 13204 / VKM B-1734 / 4k</strain>
    </source>
</reference>
<dbReference type="AlphaFoldDB" id="D2RXG1"/>
<dbReference type="STRING" id="543526.Htur_2813"/>
<dbReference type="InterPro" id="IPR000700">
    <property type="entry name" value="PAS-assoc_C"/>
</dbReference>
<dbReference type="GO" id="GO:0000160">
    <property type="term" value="P:phosphorelay signal transduction system"/>
    <property type="evidence" value="ECO:0007669"/>
    <property type="project" value="InterPro"/>
</dbReference>
<dbReference type="PROSITE" id="PS50112">
    <property type="entry name" value="PAS"/>
    <property type="match status" value="1"/>
</dbReference>
<dbReference type="InterPro" id="IPR029016">
    <property type="entry name" value="GAF-like_dom_sf"/>
</dbReference>
<dbReference type="SMART" id="SM00065">
    <property type="entry name" value="GAF"/>
    <property type="match status" value="2"/>
</dbReference>